<evidence type="ECO:0000313" key="1">
    <source>
        <dbReference type="EMBL" id="KAI9920837.1"/>
    </source>
</evidence>
<accession>A0ACC0WQH0</accession>
<organism evidence="1 2">
    <name type="scientific">Peronosclerospora sorghi</name>
    <dbReference type="NCBI Taxonomy" id="230839"/>
    <lineage>
        <taxon>Eukaryota</taxon>
        <taxon>Sar</taxon>
        <taxon>Stramenopiles</taxon>
        <taxon>Oomycota</taxon>
        <taxon>Peronosporomycetes</taxon>
        <taxon>Peronosporales</taxon>
        <taxon>Peronosporaceae</taxon>
        <taxon>Peronosclerospora</taxon>
    </lineage>
</organism>
<evidence type="ECO:0000313" key="2">
    <source>
        <dbReference type="Proteomes" id="UP001163321"/>
    </source>
</evidence>
<keyword evidence="2" id="KW-1185">Reference proteome</keyword>
<protein>
    <submittedName>
        <fullName evidence="1">Uncharacterized protein</fullName>
    </submittedName>
</protein>
<sequence length="106" mass="10737">MKDFLNRAQNGEVPTTWTLSSTIRGGIIPDRSVASGDGATFCDIKAGTSAVDASSVSELNGKAKGTATVGVDGANGNRNADDSLAKEDTPHKIANISAAASSNKLT</sequence>
<name>A0ACC0WQH0_9STRA</name>
<comment type="caution">
    <text evidence="1">The sequence shown here is derived from an EMBL/GenBank/DDBJ whole genome shotgun (WGS) entry which is preliminary data.</text>
</comment>
<dbReference type="Proteomes" id="UP001163321">
    <property type="component" value="Chromosome 1"/>
</dbReference>
<reference evidence="1 2" key="1">
    <citation type="journal article" date="2022" name="bioRxiv">
        <title>The genome of the oomycete Peronosclerospora sorghi, a cosmopolitan pathogen of maize and sorghum, is inflated with dispersed pseudogenes.</title>
        <authorList>
            <person name="Fletcher K."/>
            <person name="Martin F."/>
            <person name="Isakeit T."/>
            <person name="Cavanaugh K."/>
            <person name="Magill C."/>
            <person name="Michelmore R."/>
        </authorList>
    </citation>
    <scope>NUCLEOTIDE SEQUENCE [LARGE SCALE GENOMIC DNA]</scope>
    <source>
        <strain evidence="1">P6</strain>
    </source>
</reference>
<dbReference type="EMBL" id="CM047580">
    <property type="protein sequence ID" value="KAI9920837.1"/>
    <property type="molecule type" value="Genomic_DNA"/>
</dbReference>
<gene>
    <name evidence="1" type="ORF">PsorP6_002094</name>
</gene>
<proteinExistence type="predicted"/>